<evidence type="ECO:0000313" key="4">
    <source>
        <dbReference type="Proteomes" id="UP000000262"/>
    </source>
</evidence>
<evidence type="ECO:0000313" key="3">
    <source>
        <dbReference type="EMBL" id="ABU82405.1"/>
    </source>
</evidence>
<dbReference type="EMBL" id="CP000816">
    <property type="protein sequence ID" value="ABU82405.1"/>
    <property type="molecule type" value="Genomic_DNA"/>
</dbReference>
<dbReference type="InterPro" id="IPR038157">
    <property type="entry name" value="FeoA_core_dom"/>
</dbReference>
<reference evidence="3 4" key="1">
    <citation type="journal article" date="2008" name="Genome Biol.">
        <title>A genomic analysis of the archaeal system Ignicoccus hospitalis-Nanoarchaeum equitans.</title>
        <authorList>
            <person name="Podar M."/>
            <person name="Anderson I."/>
            <person name="Makarova K.S."/>
            <person name="Elkins J.G."/>
            <person name="Ivanova N."/>
            <person name="Wall M.A."/>
            <person name="Lykidis A."/>
            <person name="Mavromatis K."/>
            <person name="Sun H."/>
            <person name="Hudson M.E."/>
            <person name="Chen W."/>
            <person name="Deciu C."/>
            <person name="Hutchison D."/>
            <person name="Eads J.R."/>
            <person name="Anderson A."/>
            <person name="Fernandes F."/>
            <person name="Szeto E."/>
            <person name="Lapidus A."/>
            <person name="Kyrpides N.C."/>
            <person name="Saier M.H.Jr."/>
            <person name="Richardson P.M."/>
            <person name="Rachel R."/>
            <person name="Huber H."/>
            <person name="Eisen J.A."/>
            <person name="Koonin E.V."/>
            <person name="Keller M."/>
            <person name="Stetter K.O."/>
        </authorList>
    </citation>
    <scope>NUCLEOTIDE SEQUENCE [LARGE SCALE GENOMIC DNA]</scope>
    <source>
        <strain evidence="4">KIN4/I / DSM 18386 / JCM 14125</strain>
    </source>
</reference>
<dbReference type="HOGENOM" id="CLU_150646_6_3_2"/>
<protein>
    <submittedName>
        <fullName evidence="3">FeoA family protein</fullName>
    </submittedName>
</protein>
<dbReference type="GO" id="GO:0046914">
    <property type="term" value="F:transition metal ion binding"/>
    <property type="evidence" value="ECO:0007669"/>
    <property type="project" value="InterPro"/>
</dbReference>
<dbReference type="PANTHER" id="PTHR43151:SF1">
    <property type="entry name" value="SSR2333 PROTEIN"/>
    <property type="match status" value="1"/>
</dbReference>
<dbReference type="AlphaFoldDB" id="A8ABV3"/>
<proteinExistence type="predicted"/>
<dbReference type="InterPro" id="IPR008988">
    <property type="entry name" value="Transcriptional_repressor_C"/>
</dbReference>
<dbReference type="STRING" id="453591.Igni_1229"/>
<dbReference type="InterPro" id="IPR007167">
    <property type="entry name" value="Fe-transptr_FeoA-like"/>
</dbReference>
<dbReference type="KEGG" id="iho:Igni_1229"/>
<evidence type="ECO:0000256" key="1">
    <source>
        <dbReference type="ARBA" id="ARBA00023004"/>
    </source>
</evidence>
<gene>
    <name evidence="3" type="ordered locus">Igni_1229</name>
</gene>
<evidence type="ECO:0000259" key="2">
    <source>
        <dbReference type="SMART" id="SM00899"/>
    </source>
</evidence>
<dbReference type="Pfam" id="PF04023">
    <property type="entry name" value="FeoA"/>
    <property type="match status" value="1"/>
</dbReference>
<dbReference type="SMART" id="SM00899">
    <property type="entry name" value="FeoA"/>
    <property type="match status" value="1"/>
</dbReference>
<dbReference type="RefSeq" id="WP_012123369.1">
    <property type="nucleotide sequence ID" value="NC_009776.1"/>
</dbReference>
<accession>A8ABV3</accession>
<keyword evidence="1" id="KW-0408">Iron</keyword>
<dbReference type="SUPFAM" id="SSF50037">
    <property type="entry name" value="C-terminal domain of transcriptional repressors"/>
    <property type="match status" value="1"/>
</dbReference>
<organism evidence="3 4">
    <name type="scientific">Ignicoccus hospitalis (strain KIN4/I / DSM 18386 / JCM 14125)</name>
    <dbReference type="NCBI Taxonomy" id="453591"/>
    <lineage>
        <taxon>Archaea</taxon>
        <taxon>Thermoproteota</taxon>
        <taxon>Thermoprotei</taxon>
        <taxon>Desulfurococcales</taxon>
        <taxon>Desulfurococcaceae</taxon>
        <taxon>Ignicoccus</taxon>
    </lineage>
</organism>
<feature type="domain" description="Ferrous iron transporter FeoA-like" evidence="2">
    <location>
        <begin position="1"/>
        <end position="72"/>
    </location>
</feature>
<dbReference type="OrthoDB" id="105333at2157"/>
<dbReference type="GeneID" id="5563115"/>
<dbReference type="Gene3D" id="2.30.30.90">
    <property type="match status" value="1"/>
</dbReference>
<sequence>MYLSEAPEGSLVRVVRIEGGFGAVRKLYELGIREGSTIKVVRNPPIGPLIVEVDGSTIALGRGIASKVAVEVVER</sequence>
<dbReference type="PhylomeDB" id="A8ABV3"/>
<name>A8ABV3_IGNH4</name>
<dbReference type="PANTHER" id="PTHR43151">
    <property type="entry name" value="FEOA FAMILY PROTEIN"/>
    <property type="match status" value="1"/>
</dbReference>
<dbReference type="eggNOG" id="arCOG02102">
    <property type="taxonomic scope" value="Archaea"/>
</dbReference>
<dbReference type="InterPro" id="IPR053184">
    <property type="entry name" value="FeoA-like"/>
</dbReference>
<keyword evidence="4" id="KW-1185">Reference proteome</keyword>
<dbReference type="Proteomes" id="UP000000262">
    <property type="component" value="Chromosome"/>
</dbReference>